<dbReference type="Pfam" id="PF00022">
    <property type="entry name" value="Actin"/>
    <property type="match status" value="1"/>
</dbReference>
<dbReference type="FunFam" id="3.30.420.40:FF:000058">
    <property type="entry name" value="Putative actin-related protein 5"/>
    <property type="match status" value="1"/>
</dbReference>
<reference evidence="8" key="3">
    <citation type="submission" date="2025-08" db="UniProtKB">
        <authorList>
            <consortium name="RefSeq"/>
        </authorList>
    </citation>
    <scope>IDENTIFICATION</scope>
    <source>
        <strain evidence="8">17A/GY</strain>
        <tissue evidence="8">Liver</tissue>
    </source>
</reference>
<dbReference type="Proteomes" id="UP001108280">
    <property type="component" value="Chromosome 3"/>
</dbReference>
<keyword evidence="3" id="KW-0547">Nucleotide-binding</keyword>
<dbReference type="InterPro" id="IPR004001">
    <property type="entry name" value="Actin_CS"/>
</dbReference>
<keyword evidence="2" id="KW-0963">Cytoplasm</keyword>
<dbReference type="Gene3D" id="3.90.640.10">
    <property type="entry name" value="Actin, Chain A, domain 4"/>
    <property type="match status" value="1"/>
</dbReference>
<dbReference type="GeneID" id="113834584"/>
<evidence type="ECO:0000256" key="3">
    <source>
        <dbReference type="ARBA" id="ARBA00022741"/>
    </source>
</evidence>
<evidence type="ECO:0000313" key="7">
    <source>
        <dbReference type="Proteomes" id="UP001108280"/>
    </source>
</evidence>
<dbReference type="Gene3D" id="3.30.420.40">
    <property type="match status" value="2"/>
</dbReference>
<evidence type="ECO:0000256" key="4">
    <source>
        <dbReference type="ARBA" id="ARBA00022840"/>
    </source>
</evidence>
<dbReference type="FunFam" id="3.90.640.10:FF:000047">
    <property type="entry name" value="Actin, alpha skeletal muscle"/>
    <property type="match status" value="1"/>
</dbReference>
<dbReference type="SMART" id="SM00268">
    <property type="entry name" value="ACTIN"/>
    <property type="match status" value="1"/>
</dbReference>
<dbReference type="FunFam" id="3.30.420.40:FF:000205">
    <property type="entry name" value="Actin, alpha skeletal muscle"/>
    <property type="match status" value="1"/>
</dbReference>
<dbReference type="InterPro" id="IPR004000">
    <property type="entry name" value="Actin"/>
</dbReference>
<evidence type="ECO:0000256" key="2">
    <source>
        <dbReference type="ARBA" id="ARBA00022490"/>
    </source>
</evidence>
<dbReference type="FunFam" id="3.30.420.40:FF:000291">
    <property type="entry name" value="Actin, alpha skeletal muscle"/>
    <property type="match status" value="1"/>
</dbReference>
<proteinExistence type="inferred from homology"/>
<evidence type="ECO:0000256" key="6">
    <source>
        <dbReference type="RuleBase" id="RU000487"/>
    </source>
</evidence>
<reference evidence="7" key="2">
    <citation type="journal article" date="2020" name="Biotechnol. Bioeng.">
        <title>Chromosome-scale scaffolds for the Chinese hamster reference genome assembly to facilitate the study of the CHO epigenome.</title>
        <authorList>
            <person name="Hilliard W."/>
            <person name="MacDonald M."/>
            <person name="Lee K.H."/>
        </authorList>
    </citation>
    <scope>NUCLEOTIDE SEQUENCE [LARGE SCALE GENOMIC DNA]</scope>
    <source>
        <strain evidence="7">17A/GY</strain>
    </source>
</reference>
<dbReference type="GO" id="GO:0005524">
    <property type="term" value="F:ATP binding"/>
    <property type="evidence" value="ECO:0007669"/>
    <property type="project" value="UniProtKB-KW"/>
</dbReference>
<keyword evidence="7" id="KW-1185">Reference proteome</keyword>
<dbReference type="PROSITE" id="PS01132">
    <property type="entry name" value="ACTINS_ACT_LIKE"/>
    <property type="match status" value="1"/>
</dbReference>
<evidence type="ECO:0000313" key="8">
    <source>
        <dbReference type="RefSeq" id="XP_027260561.1"/>
    </source>
</evidence>
<dbReference type="InterPro" id="IPR043129">
    <property type="entry name" value="ATPase_NBD"/>
</dbReference>
<dbReference type="PRINTS" id="PR00190">
    <property type="entry name" value="ACTIN"/>
</dbReference>
<dbReference type="PANTHER" id="PTHR11937">
    <property type="entry name" value="ACTIN"/>
    <property type="match status" value="1"/>
</dbReference>
<keyword evidence="4" id="KW-0067">ATP-binding</keyword>
<dbReference type="OrthoDB" id="9636096at2759"/>
<dbReference type="AlphaFoldDB" id="A0A9J7JJ06"/>
<dbReference type="InterPro" id="IPR020902">
    <property type="entry name" value="Actin/actin-like_CS"/>
</dbReference>
<evidence type="ECO:0000256" key="5">
    <source>
        <dbReference type="ARBA" id="ARBA00023212"/>
    </source>
</evidence>
<organism evidence="7 8">
    <name type="scientific">Cricetulus griseus</name>
    <name type="common">Chinese hamster</name>
    <name type="synonym">Cricetulus barabensis griseus</name>
    <dbReference type="NCBI Taxonomy" id="10029"/>
    <lineage>
        <taxon>Eukaryota</taxon>
        <taxon>Metazoa</taxon>
        <taxon>Chordata</taxon>
        <taxon>Craniata</taxon>
        <taxon>Vertebrata</taxon>
        <taxon>Euteleostomi</taxon>
        <taxon>Mammalia</taxon>
        <taxon>Eutheria</taxon>
        <taxon>Euarchontoglires</taxon>
        <taxon>Glires</taxon>
        <taxon>Rodentia</taxon>
        <taxon>Myomorpha</taxon>
        <taxon>Muroidea</taxon>
        <taxon>Cricetidae</taxon>
        <taxon>Cricetinae</taxon>
        <taxon>Cricetulus</taxon>
    </lineage>
</organism>
<evidence type="ECO:0000256" key="1">
    <source>
        <dbReference type="ARBA" id="ARBA00004245"/>
    </source>
</evidence>
<accession>A0A9J7JJ06</accession>
<keyword evidence="5" id="KW-0206">Cytoskeleton</keyword>
<protein>
    <submittedName>
        <fullName evidence="8">Actin, cytoplasmic 2-like</fullName>
    </submittedName>
</protein>
<gene>
    <name evidence="8" type="primary">LOC113834584</name>
</gene>
<comment type="similarity">
    <text evidence="6">Belongs to the actin family.</text>
</comment>
<dbReference type="PROSITE" id="PS00432">
    <property type="entry name" value="ACTINS_2"/>
    <property type="match status" value="1"/>
</dbReference>
<dbReference type="KEGG" id="cge:113834584"/>
<dbReference type="GO" id="GO:0005856">
    <property type="term" value="C:cytoskeleton"/>
    <property type="evidence" value="ECO:0007669"/>
    <property type="project" value="UniProtKB-SubCell"/>
</dbReference>
<dbReference type="RefSeq" id="XP_027260561.1">
    <property type="nucleotide sequence ID" value="XM_027404760.2"/>
</dbReference>
<comment type="subcellular location">
    <subcellularLocation>
        <location evidence="1">Cytoplasm</location>
        <location evidence="1">Cytoskeleton</location>
    </subcellularLocation>
</comment>
<reference evidence="7" key="1">
    <citation type="journal article" date="2018" name="Biotechnol. Bioeng.">
        <title>A reference genome of the Chinese hamster based on a hybrid assembly strategy.</title>
        <authorList>
            <person name="Rupp O."/>
            <person name="MacDonald M.L."/>
            <person name="Li S."/>
            <person name="Dhiman H."/>
            <person name="Polson S."/>
            <person name="Griep S."/>
            <person name="Heffner K."/>
            <person name="Hernandez I."/>
            <person name="Brinkrolf K."/>
            <person name="Jadhav V."/>
            <person name="Samoudi M."/>
            <person name="Hao H."/>
            <person name="Kingham B."/>
            <person name="Goesmann A."/>
            <person name="Betenbaugh M.J."/>
            <person name="Lewis N.E."/>
            <person name="Borth N."/>
            <person name="Lee K.H."/>
        </authorList>
    </citation>
    <scope>NUCLEOTIDE SEQUENCE [LARGE SCALE GENOMIC DNA]</scope>
    <source>
        <strain evidence="7">17A/GY</strain>
    </source>
</reference>
<dbReference type="SUPFAM" id="SSF53067">
    <property type="entry name" value="Actin-like ATPase domain"/>
    <property type="match status" value="2"/>
</dbReference>
<name>A0A9J7JJ06_CRIGR</name>
<sequence>MTMEDEVTKALVMDNGSGTCKAGFAGERAPRVVFPSIIGRPCYQRIMLGVDQKDCYIGNEAQRKRGILTLTYPIEQGVVTNWDDMEKIWHHAFYNELRVAPEDHPLLLTEPPLNPIINRKNMMQIMFETFNTPAMFVAIQETLSLYASGRTTGLVLESGDGLTHTVPIYEGQALPHAILRMELAGRDLTKYLTKILFDCGYNFTTTAEKEIVRDIKEKLCYVAYDFEKEMASTAYSRLEKSYKLPDGHMLTISKERFQCPEALFQPDFLGIKSCGIHKTIFSSINKCDVDIHKSLYGNIVLSGGTTLYPGIKDRIQKELKSLAPSTIKVKSISHKNAKILVWIGGSILASLPTFRQIWITKREYEESGPSIVYCKCT</sequence>